<dbReference type="Pfam" id="PF02096">
    <property type="entry name" value="60KD_IMP"/>
    <property type="match status" value="1"/>
</dbReference>
<dbReference type="eggNOG" id="COG0706">
    <property type="taxonomic scope" value="Bacteria"/>
</dbReference>
<dbReference type="PRINTS" id="PR01900">
    <property type="entry name" value="YIDCPROTEIN"/>
</dbReference>
<evidence type="ECO:0000256" key="12">
    <source>
        <dbReference type="ARBA" id="ARBA00033342"/>
    </source>
</evidence>
<dbReference type="InterPro" id="IPR001708">
    <property type="entry name" value="YidC/ALB3/OXA1/COX18"/>
</dbReference>
<dbReference type="KEGG" id="wch:wcw_1007"/>
<reference evidence="15 16" key="1">
    <citation type="journal article" date="2010" name="PLoS ONE">
        <title>The Waddlia genome: a window into chlamydial biology.</title>
        <authorList>
            <person name="Bertelli C."/>
            <person name="Collyn F."/>
            <person name="Croxatto A."/>
            <person name="Ruckert C."/>
            <person name="Polkinghorne A."/>
            <person name="Kebbi-Beghdadi C."/>
            <person name="Goesmann A."/>
            <person name="Vaughan L."/>
            <person name="Greub G."/>
        </authorList>
    </citation>
    <scope>NUCLEOTIDE SEQUENCE [LARGE SCALE GENOMIC DNA]</scope>
    <source>
        <strain evidence="16">ATCC VR-1470 / WSU 86-1044</strain>
    </source>
</reference>
<keyword evidence="9 13" id="KW-0472">Membrane</keyword>
<dbReference type="NCBIfam" id="TIGR03592">
    <property type="entry name" value="yidC_oxa1_cterm"/>
    <property type="match status" value="1"/>
</dbReference>
<dbReference type="InterPro" id="IPR028055">
    <property type="entry name" value="YidC/Oxa/ALB_C"/>
</dbReference>
<dbReference type="GO" id="GO:0051205">
    <property type="term" value="P:protein insertion into membrane"/>
    <property type="evidence" value="ECO:0007669"/>
    <property type="project" value="TreeGrafter"/>
</dbReference>
<evidence type="ECO:0000256" key="4">
    <source>
        <dbReference type="ARBA" id="ARBA00022448"/>
    </source>
</evidence>
<comment type="subunit">
    <text evidence="13">Interacts with the Sec translocase complex via SecD. Specifically interacts with transmembrane segments of nascent integral membrane proteins during membrane integration.</text>
</comment>
<keyword evidence="8 13" id="KW-1133">Transmembrane helix</keyword>
<evidence type="ECO:0000259" key="14">
    <source>
        <dbReference type="Pfam" id="PF02096"/>
    </source>
</evidence>
<feature type="transmembrane region" description="Helical" evidence="13">
    <location>
        <begin position="596"/>
        <end position="617"/>
    </location>
</feature>
<evidence type="ECO:0000256" key="10">
    <source>
        <dbReference type="ARBA" id="ARBA00023186"/>
    </source>
</evidence>
<evidence type="ECO:0000313" key="15">
    <source>
        <dbReference type="EMBL" id="ADI38366.1"/>
    </source>
</evidence>
<gene>
    <name evidence="13 15" type="primary">yidC</name>
    <name evidence="15" type="ordered locus">wcw_1007</name>
</gene>
<dbReference type="EMBL" id="CP001928">
    <property type="protein sequence ID" value="ADI38366.1"/>
    <property type="molecule type" value="Genomic_DNA"/>
</dbReference>
<dbReference type="GO" id="GO:0005886">
    <property type="term" value="C:plasma membrane"/>
    <property type="evidence" value="ECO:0007669"/>
    <property type="project" value="UniProtKB-SubCell"/>
</dbReference>
<evidence type="ECO:0000256" key="11">
    <source>
        <dbReference type="ARBA" id="ARBA00033245"/>
    </source>
</evidence>
<dbReference type="NCBIfam" id="NF002168">
    <property type="entry name" value="PRK01001.1"/>
    <property type="match status" value="1"/>
</dbReference>
<comment type="similarity">
    <text evidence="2 13">Belongs to the OXA1/ALB3/YidC family. Type 1 subfamily.</text>
</comment>
<keyword evidence="5 13" id="KW-1003">Cell membrane</keyword>
<keyword evidence="4 13" id="KW-0813">Transport</keyword>
<dbReference type="AlphaFoldDB" id="D6YW55"/>
<evidence type="ECO:0000256" key="3">
    <source>
        <dbReference type="ARBA" id="ARBA00015325"/>
    </source>
</evidence>
<dbReference type="RefSeq" id="WP_013182080.1">
    <property type="nucleotide sequence ID" value="NC_014225.1"/>
</dbReference>
<comment type="function">
    <text evidence="13">Required for the insertion and/or proper folding and/or complex formation of integral membrane proteins into the membrane. Involved in integration of membrane proteins that insert both dependently and independently of the Sec translocase complex, as well as at least some lipoproteins. Aids folding of multispanning membrane proteins.</text>
</comment>
<evidence type="ECO:0000256" key="8">
    <source>
        <dbReference type="ARBA" id="ARBA00022989"/>
    </source>
</evidence>
<dbReference type="PANTHER" id="PTHR12428">
    <property type="entry name" value="OXA1"/>
    <property type="match status" value="1"/>
</dbReference>
<accession>D6YW55</accession>
<keyword evidence="6 13" id="KW-0812">Transmembrane</keyword>
<protein>
    <recommendedName>
        <fullName evidence="3 13">Membrane protein insertase YidC</fullName>
    </recommendedName>
    <alternativeName>
        <fullName evidence="12 13">Foldase YidC</fullName>
    </alternativeName>
    <alternativeName>
        <fullName evidence="11 13">Membrane integrase YidC</fullName>
    </alternativeName>
    <alternativeName>
        <fullName evidence="13">Membrane protein YidC</fullName>
    </alternativeName>
</protein>
<dbReference type="HAMAP" id="MF_01810">
    <property type="entry name" value="YidC_type1"/>
    <property type="match status" value="1"/>
</dbReference>
<feature type="domain" description="Membrane insertase YidC/Oxa/ALB C-terminal" evidence="14">
    <location>
        <begin position="596"/>
        <end position="798"/>
    </location>
</feature>
<feature type="transmembrane region" description="Helical" evidence="13">
    <location>
        <begin position="714"/>
        <end position="734"/>
    </location>
</feature>
<dbReference type="GO" id="GO:0032977">
    <property type="term" value="F:membrane insertase activity"/>
    <property type="evidence" value="ECO:0007669"/>
    <property type="project" value="InterPro"/>
</dbReference>
<feature type="transmembrane region" description="Helical" evidence="13">
    <location>
        <begin position="6"/>
        <end position="23"/>
    </location>
</feature>
<evidence type="ECO:0000256" key="2">
    <source>
        <dbReference type="ARBA" id="ARBA00010527"/>
    </source>
</evidence>
<keyword evidence="16" id="KW-1185">Reference proteome</keyword>
<evidence type="ECO:0000256" key="5">
    <source>
        <dbReference type="ARBA" id="ARBA00022475"/>
    </source>
</evidence>
<dbReference type="InterPro" id="IPR047196">
    <property type="entry name" value="YidC_ALB_C"/>
</dbReference>
<feature type="transmembrane region" description="Helical" evidence="13">
    <location>
        <begin position="780"/>
        <end position="796"/>
    </location>
</feature>
<name>D6YW55_WADCW</name>
<dbReference type="Proteomes" id="UP000001505">
    <property type="component" value="Chromosome"/>
</dbReference>
<dbReference type="InterPro" id="IPR019998">
    <property type="entry name" value="Membr_insert_YidC"/>
</dbReference>
<keyword evidence="7 13" id="KW-0653">Protein transport</keyword>
<dbReference type="GO" id="GO:0015031">
    <property type="term" value="P:protein transport"/>
    <property type="evidence" value="ECO:0007669"/>
    <property type="project" value="UniProtKB-KW"/>
</dbReference>
<evidence type="ECO:0000256" key="13">
    <source>
        <dbReference type="HAMAP-Rule" id="MF_01810"/>
    </source>
</evidence>
<dbReference type="HOGENOM" id="CLU_019734_0_0_0"/>
<dbReference type="CDD" id="cd20070">
    <property type="entry name" value="5TM_YidC_Alb3"/>
    <property type="match status" value="1"/>
</dbReference>
<evidence type="ECO:0000313" key="16">
    <source>
        <dbReference type="Proteomes" id="UP000001505"/>
    </source>
</evidence>
<proteinExistence type="inferred from homology"/>
<dbReference type="OrthoDB" id="9780552at2"/>
<dbReference type="PANTHER" id="PTHR12428:SF65">
    <property type="entry name" value="CYTOCHROME C OXIDASE ASSEMBLY PROTEIN COX18, MITOCHONDRIAL"/>
    <property type="match status" value="1"/>
</dbReference>
<keyword evidence="10 13" id="KW-0143">Chaperone</keyword>
<keyword evidence="13" id="KW-0997">Cell inner membrane</keyword>
<sequence length="822" mass="93454">MDRRTIFFVLSLSLTLLAVNMFFEHRNRDHLKEWHAQEKAKKQQKMIELQAEVANKTVSFQEMPTVSLASNDGKPLAKALRIGDAVITTRWTSQLPETVLVEDEELKLIFQSAEGPVVYAKNDRQLLKTADLPYFGNYELQLVSFNPDQVLLGSYIDGAFSIPVVELQSLKADVEENVEEVKLPHSAIALMKSGNAYLPVGLYLSKGNALIQLEQFKGLATETKKPMVPELQQEVEEAYYVLENDYQQLVFSTTGGALVEINLPFETGENQKSVVKEIEFDKEIEEQHPYDARFPLQSYYTPGESPTGPFVENSKGRLGGYYPLLRRDLIQKGAKPSIQVLPENYALNIVSKYPEIATLPYRVTHFDKNKIVFEASQNNRKIIKTYSFDEQKNAPYIVNLSITVEGDSRGLWLTTGVPDVEWISNAPAPALKYRLTRQGKVEVNNLDKPKDSLTMSTVVPDWICNSNGFFGIILDPLSPIDDGLRVLHIDGEEMPSRLVLVGEEYDRFQASKLPGYLMMLPLNSKGGTMNFRIFAGPFGDKTLTTVDHLYSNPETGYNPDYKGSQTFHGWFSFISAPFSKFLFVLMKFFHHLTGSWGISIILLTIALRVMLYPLNAWSTKSMLKMQQLQPEVQAIQEKHKKDPKKAQLEVTNLYMSRGVNPISGCFPMLIQLPFLIGMFDLLKSTFELRGAPFIPGWIDNLAAPDVLFSWKTPIFFIGNQFHLLPILLGVVMFIQQRTMSNAPKDPNLMTEQQRQQRTMGTMMTAVFSVMFYHFPSGLNIYWLSSMLLGILQQWWTQRKFKANPIEIQTVPLAKGKQKRKKR</sequence>
<evidence type="ECO:0000256" key="9">
    <source>
        <dbReference type="ARBA" id="ARBA00023136"/>
    </source>
</evidence>
<dbReference type="STRING" id="716544.wcw_1007"/>
<evidence type="ECO:0000256" key="7">
    <source>
        <dbReference type="ARBA" id="ARBA00022927"/>
    </source>
</evidence>
<comment type="subcellular location">
    <subcellularLocation>
        <location evidence="1 13">Cell inner membrane</location>
        <topology evidence="1 13">Multi-pass membrane protein</topology>
    </subcellularLocation>
</comment>
<evidence type="ECO:0000256" key="6">
    <source>
        <dbReference type="ARBA" id="ARBA00022692"/>
    </source>
</evidence>
<organism evidence="15 16">
    <name type="scientific">Waddlia chondrophila (strain ATCC VR-1470 / WSU 86-1044)</name>
    <dbReference type="NCBI Taxonomy" id="716544"/>
    <lineage>
        <taxon>Bacteria</taxon>
        <taxon>Pseudomonadati</taxon>
        <taxon>Chlamydiota</taxon>
        <taxon>Chlamydiia</taxon>
        <taxon>Parachlamydiales</taxon>
        <taxon>Waddliaceae</taxon>
        <taxon>Waddlia</taxon>
    </lineage>
</organism>
<evidence type="ECO:0000256" key="1">
    <source>
        <dbReference type="ARBA" id="ARBA00004429"/>
    </source>
</evidence>